<sequence>MADDFRETARTVYSPSEYGMRAAAGAWLALAGAATRSKDTLRGIAGDAEAEPGVGLLELADRLTAVGGWGDGASAVAAAIAGQLQTAADSTSATVERVMELEDRYDEQERLRNEKTQADVMTAASMHQDRMGELTDAARKELAALDAVYARVTGGNAPAAPDVGSAGGGGPTRTYGGGAGGPGAEAGGGAQQAAYATAPNGSRVGMGDYPYSGVIGPDGGDFAGWVRSPNTGFLVDPATGREFDPSSGRWIDPVTGRPFGEVTEYATRLAGLTGGPTGLVGGPGLAPTALAGGAGAAVFAGMYGGAMPPSIAHAGPAQGQVARQAAHQLDRRAGVAGRMAMREAAQGGRPYLPPPGAHGSGAAGARGGGPAAARRPAMTASAGTWRGRTADAGARHRLTGTPAAPPPAAAARGTLGRPDRTGRPGAPTDLTEDPEVWRRRGRATGGVLGE</sequence>
<organism evidence="2 3">
    <name type="scientific">Streptomyces durocortorensis</name>
    <dbReference type="NCBI Taxonomy" id="2811104"/>
    <lineage>
        <taxon>Bacteria</taxon>
        <taxon>Bacillati</taxon>
        <taxon>Actinomycetota</taxon>
        <taxon>Actinomycetes</taxon>
        <taxon>Kitasatosporales</taxon>
        <taxon>Streptomycetaceae</taxon>
        <taxon>Streptomyces</taxon>
    </lineage>
</organism>
<evidence type="ECO:0000256" key="1">
    <source>
        <dbReference type="SAM" id="MobiDB-lite"/>
    </source>
</evidence>
<evidence type="ECO:0000313" key="3">
    <source>
        <dbReference type="Proteomes" id="UP001303236"/>
    </source>
</evidence>
<keyword evidence="3" id="KW-1185">Reference proteome</keyword>
<feature type="region of interest" description="Disordered" evidence="1">
    <location>
        <begin position="346"/>
        <end position="450"/>
    </location>
</feature>
<name>A0ABY9VQT7_9ACTN</name>
<dbReference type="Proteomes" id="UP001303236">
    <property type="component" value="Chromosome"/>
</dbReference>
<feature type="compositionally biased region" description="Gly residues" evidence="1">
    <location>
        <begin position="358"/>
        <end position="370"/>
    </location>
</feature>
<reference evidence="2 3" key="1">
    <citation type="submission" date="2023-09" db="EMBL/GenBank/DDBJ databases">
        <title>Genome completion map analysis of the actinomycetes C11-1.</title>
        <authorList>
            <person name="Qin P."/>
            <person name="Guan P."/>
        </authorList>
    </citation>
    <scope>NUCLEOTIDE SEQUENCE [LARGE SCALE GENOMIC DNA]</scope>
    <source>
        <strain evidence="2 3">C11-1</strain>
    </source>
</reference>
<feature type="region of interest" description="Disordered" evidence="1">
    <location>
        <begin position="156"/>
        <end position="189"/>
    </location>
</feature>
<accession>A0ABY9VQT7</accession>
<dbReference type="EMBL" id="CP134500">
    <property type="protein sequence ID" value="WNF25950.1"/>
    <property type="molecule type" value="Genomic_DNA"/>
</dbReference>
<gene>
    <name evidence="2" type="ORF">RI138_03545</name>
</gene>
<feature type="compositionally biased region" description="Gly residues" evidence="1">
    <location>
        <begin position="165"/>
        <end position="189"/>
    </location>
</feature>
<feature type="compositionally biased region" description="Low complexity" evidence="1">
    <location>
        <begin position="371"/>
        <end position="383"/>
    </location>
</feature>
<evidence type="ECO:0000313" key="2">
    <source>
        <dbReference type="EMBL" id="WNF25950.1"/>
    </source>
</evidence>
<protein>
    <submittedName>
        <fullName evidence="2">Uncharacterized protein</fullName>
    </submittedName>
</protein>
<proteinExistence type="predicted"/>